<evidence type="ECO:0000313" key="5">
    <source>
        <dbReference type="EMBL" id="SEW36145.1"/>
    </source>
</evidence>
<dbReference type="RefSeq" id="WP_407639083.1">
    <property type="nucleotide sequence ID" value="NZ_FOJB01000002.1"/>
</dbReference>
<keyword evidence="6" id="KW-1185">Reference proteome</keyword>
<evidence type="ECO:0000256" key="3">
    <source>
        <dbReference type="ARBA" id="ARBA00022829"/>
    </source>
</evidence>
<evidence type="ECO:0000313" key="6">
    <source>
        <dbReference type="Proteomes" id="UP000199650"/>
    </source>
</evidence>
<dbReference type="SUPFAM" id="SSF46785">
    <property type="entry name" value="Winged helix' DNA-binding domain"/>
    <property type="match status" value="2"/>
</dbReference>
<keyword evidence="3" id="KW-0159">Chromosome partition</keyword>
<evidence type="ECO:0000256" key="1">
    <source>
        <dbReference type="ARBA" id="ARBA00022490"/>
    </source>
</evidence>
<sequence>MNVAENPSEPELDRELPDLPPELRWREWMRRIEAVLFASRTPVAREDLAKVVGQGASVDLLIDDLATDLAGRSFEVAKLREGWMLRTRPAYAPAIRTAADVDDQLLDLNPFDIAVLAAIAYHQPITRDGLKDIFGKEISRDLIGRLHARTLIATGPRAPRRGAPYTFVTTDHFLVAFDLKSLRDLPDREQMEDAGVNQGSPGWLGE</sequence>
<keyword evidence="4" id="KW-0131">Cell cycle</keyword>
<protein>
    <submittedName>
        <fullName evidence="5">Segregation and condensation protein B</fullName>
    </submittedName>
</protein>
<dbReference type="PIRSF" id="PIRSF019345">
    <property type="entry name" value="ScpB"/>
    <property type="match status" value="1"/>
</dbReference>
<dbReference type="PANTHER" id="PTHR34298:SF2">
    <property type="entry name" value="SEGREGATION AND CONDENSATION PROTEIN B"/>
    <property type="match status" value="1"/>
</dbReference>
<dbReference type="Pfam" id="PF04079">
    <property type="entry name" value="SMC_ScpB"/>
    <property type="match status" value="1"/>
</dbReference>
<dbReference type="GO" id="GO:0051304">
    <property type="term" value="P:chromosome separation"/>
    <property type="evidence" value="ECO:0007669"/>
    <property type="project" value="InterPro"/>
</dbReference>
<proteinExistence type="predicted"/>
<dbReference type="EMBL" id="FOJB01000002">
    <property type="protein sequence ID" value="SEW36145.1"/>
    <property type="molecule type" value="Genomic_DNA"/>
</dbReference>
<dbReference type="Proteomes" id="UP000199650">
    <property type="component" value="Unassembled WGS sequence"/>
</dbReference>
<name>A0A1I0R6F1_9RHOB</name>
<accession>A0A1I0R6F1</accession>
<evidence type="ECO:0000256" key="2">
    <source>
        <dbReference type="ARBA" id="ARBA00022618"/>
    </source>
</evidence>
<keyword evidence="2" id="KW-0132">Cell division</keyword>
<dbReference type="InterPro" id="IPR036390">
    <property type="entry name" value="WH_DNA-bd_sf"/>
</dbReference>
<reference evidence="5 6" key="1">
    <citation type="submission" date="2016-10" db="EMBL/GenBank/DDBJ databases">
        <authorList>
            <person name="de Groot N.N."/>
        </authorList>
    </citation>
    <scope>NUCLEOTIDE SEQUENCE [LARGE SCALE GENOMIC DNA]</scope>
    <source>
        <strain evidence="5 6">DSM 29439</strain>
    </source>
</reference>
<dbReference type="GO" id="GO:0051301">
    <property type="term" value="P:cell division"/>
    <property type="evidence" value="ECO:0007669"/>
    <property type="project" value="UniProtKB-KW"/>
</dbReference>
<organism evidence="5 6">
    <name type="scientific">Aliiroseovarius sediminilitoris</name>
    <dbReference type="NCBI Taxonomy" id="1173584"/>
    <lineage>
        <taxon>Bacteria</taxon>
        <taxon>Pseudomonadati</taxon>
        <taxon>Pseudomonadota</taxon>
        <taxon>Alphaproteobacteria</taxon>
        <taxon>Rhodobacterales</taxon>
        <taxon>Paracoccaceae</taxon>
        <taxon>Aliiroseovarius</taxon>
    </lineage>
</organism>
<dbReference type="InterPro" id="IPR005234">
    <property type="entry name" value="ScpB_csome_segregation"/>
</dbReference>
<evidence type="ECO:0000256" key="4">
    <source>
        <dbReference type="ARBA" id="ARBA00023306"/>
    </source>
</evidence>
<dbReference type="STRING" id="1173584.SAMN05444851_3184"/>
<dbReference type="Gene3D" id="1.10.10.10">
    <property type="entry name" value="Winged helix-like DNA-binding domain superfamily/Winged helix DNA-binding domain"/>
    <property type="match status" value="2"/>
</dbReference>
<dbReference type="AlphaFoldDB" id="A0A1I0R6F1"/>
<gene>
    <name evidence="5" type="ORF">SAMN05444851_3184</name>
</gene>
<dbReference type="InterPro" id="IPR036388">
    <property type="entry name" value="WH-like_DNA-bd_sf"/>
</dbReference>
<keyword evidence="1" id="KW-0963">Cytoplasm</keyword>
<dbReference type="PANTHER" id="PTHR34298">
    <property type="entry name" value="SEGREGATION AND CONDENSATION PROTEIN B"/>
    <property type="match status" value="1"/>
</dbReference>